<evidence type="ECO:0000313" key="7">
    <source>
        <dbReference type="EMBL" id="MBB5688198.1"/>
    </source>
</evidence>
<dbReference type="Pfam" id="PF00496">
    <property type="entry name" value="SBP_bac_5"/>
    <property type="match status" value="1"/>
</dbReference>
<sequence length="518" mass="55105">MGLRIAAALLPLFLAGAAAAQTLAIGLAADVTSADPHFHNTSSNNAASRHVFETLIRQDARQRLVPGLATQWRAAGPTEWEITLRAGVTFHDGTPLTAEDVAASIRRAGSLQGSPSSFALYTRAIAAVEATGPLALRITTRHPHPLLPNDLSLVPVIAARHASAASEAFDRGIAAIGTGPYRFAAFSAGQRLVLERNPAHWEGPQPWARVEQRVMRNGAARVAALLAGDVDAIEAPAPELLDRLAGQGGIVLSRSASNKVVFLFPDVGRDPTPFVTDAQGRPIRPNPLRDPRVREAISLAIDRAAIVERVLNGEGVPAAQVVPEGFFGADPALRPDPHDPARARRLLAEAGFPDGFVLTLHGPNDRFLRDAAVLQAIGAMLERVGIRARVETLPWAAYAARSQRPEFSLMLVGWGAGTGEASSPLRGLLATRDAATGLGASNRGGWSDARFDALLAEALRTAADAPREALLRLASARAMGERALIPLHFEAATWAHRSGIAHRPRLDQYTQAMDFAPR</sequence>
<dbReference type="InterPro" id="IPR039424">
    <property type="entry name" value="SBP_5"/>
</dbReference>
<evidence type="ECO:0000256" key="4">
    <source>
        <dbReference type="ARBA" id="ARBA00022729"/>
    </source>
</evidence>
<feature type="domain" description="Solute-binding protein family 5" evidence="6">
    <location>
        <begin position="64"/>
        <end position="433"/>
    </location>
</feature>
<evidence type="ECO:0000256" key="2">
    <source>
        <dbReference type="ARBA" id="ARBA00005695"/>
    </source>
</evidence>
<keyword evidence="8" id="KW-1185">Reference proteome</keyword>
<keyword evidence="3" id="KW-0813">Transport</keyword>
<dbReference type="CDD" id="cd08498">
    <property type="entry name" value="PBP2_NikA_DppA_OppA_like_2"/>
    <property type="match status" value="1"/>
</dbReference>
<gene>
    <name evidence="7" type="ORF">FHS88_000308</name>
</gene>
<dbReference type="Gene3D" id="3.40.190.10">
    <property type="entry name" value="Periplasmic binding protein-like II"/>
    <property type="match status" value="1"/>
</dbReference>
<protein>
    <submittedName>
        <fullName evidence="7">Peptide/nickel transport system substrate-binding protein</fullName>
    </submittedName>
</protein>
<evidence type="ECO:0000256" key="1">
    <source>
        <dbReference type="ARBA" id="ARBA00004418"/>
    </source>
</evidence>
<dbReference type="EMBL" id="JACIJE010000001">
    <property type="protein sequence ID" value="MBB5688198.1"/>
    <property type="molecule type" value="Genomic_DNA"/>
</dbReference>
<dbReference type="AlphaFoldDB" id="A0A840XIC3"/>
<comment type="similarity">
    <text evidence="2">Belongs to the bacterial solute-binding protein 5 family.</text>
</comment>
<dbReference type="InterPro" id="IPR030678">
    <property type="entry name" value="Peptide/Ni-bd"/>
</dbReference>
<accession>A0A840XIC3</accession>
<dbReference type="Gene3D" id="3.10.105.10">
    <property type="entry name" value="Dipeptide-binding Protein, Domain 3"/>
    <property type="match status" value="1"/>
</dbReference>
<dbReference type="InterPro" id="IPR000914">
    <property type="entry name" value="SBP_5_dom"/>
</dbReference>
<feature type="signal peptide" evidence="5">
    <location>
        <begin position="1"/>
        <end position="20"/>
    </location>
</feature>
<organism evidence="7 8">
    <name type="scientific">Neoroseomonas alkaliterrae</name>
    <dbReference type="NCBI Taxonomy" id="1452450"/>
    <lineage>
        <taxon>Bacteria</taxon>
        <taxon>Pseudomonadati</taxon>
        <taxon>Pseudomonadota</taxon>
        <taxon>Alphaproteobacteria</taxon>
        <taxon>Acetobacterales</taxon>
        <taxon>Acetobacteraceae</taxon>
        <taxon>Neoroseomonas</taxon>
    </lineage>
</organism>
<keyword evidence="4 5" id="KW-0732">Signal</keyword>
<dbReference type="GO" id="GO:0015833">
    <property type="term" value="P:peptide transport"/>
    <property type="evidence" value="ECO:0007669"/>
    <property type="project" value="TreeGrafter"/>
</dbReference>
<dbReference type="Proteomes" id="UP000562254">
    <property type="component" value="Unassembled WGS sequence"/>
</dbReference>
<evidence type="ECO:0000256" key="5">
    <source>
        <dbReference type="SAM" id="SignalP"/>
    </source>
</evidence>
<reference evidence="7 8" key="1">
    <citation type="submission" date="2020-08" db="EMBL/GenBank/DDBJ databases">
        <title>Genomic Encyclopedia of Type Strains, Phase IV (KMG-IV): sequencing the most valuable type-strain genomes for metagenomic binning, comparative biology and taxonomic classification.</title>
        <authorList>
            <person name="Goeker M."/>
        </authorList>
    </citation>
    <scope>NUCLEOTIDE SEQUENCE [LARGE SCALE GENOMIC DNA]</scope>
    <source>
        <strain evidence="7 8">DSM 25895</strain>
    </source>
</reference>
<dbReference type="RefSeq" id="WP_184480606.1">
    <property type="nucleotide sequence ID" value="NZ_JAAEDJ010000080.1"/>
</dbReference>
<evidence type="ECO:0000259" key="6">
    <source>
        <dbReference type="Pfam" id="PF00496"/>
    </source>
</evidence>
<dbReference type="GO" id="GO:0043190">
    <property type="term" value="C:ATP-binding cassette (ABC) transporter complex"/>
    <property type="evidence" value="ECO:0007669"/>
    <property type="project" value="InterPro"/>
</dbReference>
<comment type="caution">
    <text evidence="7">The sequence shown here is derived from an EMBL/GenBank/DDBJ whole genome shotgun (WGS) entry which is preliminary data.</text>
</comment>
<evidence type="ECO:0000313" key="8">
    <source>
        <dbReference type="Proteomes" id="UP000562254"/>
    </source>
</evidence>
<dbReference type="PANTHER" id="PTHR30290">
    <property type="entry name" value="PERIPLASMIC BINDING COMPONENT OF ABC TRANSPORTER"/>
    <property type="match status" value="1"/>
</dbReference>
<dbReference type="GO" id="GO:1904680">
    <property type="term" value="F:peptide transmembrane transporter activity"/>
    <property type="evidence" value="ECO:0007669"/>
    <property type="project" value="TreeGrafter"/>
</dbReference>
<proteinExistence type="inferred from homology"/>
<comment type="subcellular location">
    <subcellularLocation>
        <location evidence="1">Periplasm</location>
    </subcellularLocation>
</comment>
<dbReference type="GO" id="GO:0030288">
    <property type="term" value="C:outer membrane-bounded periplasmic space"/>
    <property type="evidence" value="ECO:0007669"/>
    <property type="project" value="UniProtKB-ARBA"/>
</dbReference>
<dbReference type="SUPFAM" id="SSF53850">
    <property type="entry name" value="Periplasmic binding protein-like II"/>
    <property type="match status" value="1"/>
</dbReference>
<dbReference type="PANTHER" id="PTHR30290:SF9">
    <property type="entry name" value="OLIGOPEPTIDE-BINDING PROTEIN APPA"/>
    <property type="match status" value="1"/>
</dbReference>
<feature type="chain" id="PRO_5032859022" evidence="5">
    <location>
        <begin position="21"/>
        <end position="518"/>
    </location>
</feature>
<name>A0A840XIC3_9PROT</name>
<evidence type="ECO:0000256" key="3">
    <source>
        <dbReference type="ARBA" id="ARBA00022448"/>
    </source>
</evidence>
<dbReference type="PIRSF" id="PIRSF002741">
    <property type="entry name" value="MppA"/>
    <property type="match status" value="1"/>
</dbReference>
<dbReference type="Gene3D" id="3.90.76.10">
    <property type="entry name" value="Dipeptide-binding Protein, Domain 1"/>
    <property type="match status" value="1"/>
</dbReference>